<dbReference type="SUPFAM" id="SSF47413">
    <property type="entry name" value="lambda repressor-like DNA-binding domains"/>
    <property type="match status" value="1"/>
</dbReference>
<dbReference type="PANTHER" id="PTHR46558">
    <property type="entry name" value="TRACRIPTIONAL REGULATORY PROTEIN-RELATED-RELATED"/>
    <property type="match status" value="1"/>
</dbReference>
<organism evidence="3 4">
    <name type="scientific">Rossellomorea pakistanensis</name>
    <dbReference type="NCBI Taxonomy" id="992288"/>
    <lineage>
        <taxon>Bacteria</taxon>
        <taxon>Bacillati</taxon>
        <taxon>Bacillota</taxon>
        <taxon>Bacilli</taxon>
        <taxon>Bacillales</taxon>
        <taxon>Bacillaceae</taxon>
        <taxon>Rossellomorea</taxon>
    </lineage>
</organism>
<accession>A0ABS2ND76</accession>
<dbReference type="PROSITE" id="PS50943">
    <property type="entry name" value="HTH_CROC1"/>
    <property type="match status" value="1"/>
</dbReference>
<dbReference type="Proteomes" id="UP001646157">
    <property type="component" value="Unassembled WGS sequence"/>
</dbReference>
<comment type="caution">
    <text evidence="3">The sequence shown here is derived from an EMBL/GenBank/DDBJ whole genome shotgun (WGS) entry which is preliminary data.</text>
</comment>
<evidence type="ECO:0000313" key="3">
    <source>
        <dbReference type="EMBL" id="MBM7585801.1"/>
    </source>
</evidence>
<keyword evidence="1" id="KW-0238">DNA-binding</keyword>
<dbReference type="RefSeq" id="WP_205172480.1">
    <property type="nucleotide sequence ID" value="NZ_JAFBDZ010000002.1"/>
</dbReference>
<evidence type="ECO:0000313" key="4">
    <source>
        <dbReference type="Proteomes" id="UP001646157"/>
    </source>
</evidence>
<dbReference type="EMBL" id="JAFBDZ010000002">
    <property type="protein sequence ID" value="MBM7585801.1"/>
    <property type="molecule type" value="Genomic_DNA"/>
</dbReference>
<dbReference type="SMART" id="SM00530">
    <property type="entry name" value="HTH_XRE"/>
    <property type="match status" value="1"/>
</dbReference>
<evidence type="ECO:0000256" key="1">
    <source>
        <dbReference type="ARBA" id="ARBA00023125"/>
    </source>
</evidence>
<gene>
    <name evidence="3" type="ORF">JOC86_002343</name>
</gene>
<dbReference type="InterPro" id="IPR001387">
    <property type="entry name" value="Cro/C1-type_HTH"/>
</dbReference>
<evidence type="ECO:0000259" key="2">
    <source>
        <dbReference type="PROSITE" id="PS50943"/>
    </source>
</evidence>
<dbReference type="InterPro" id="IPR010982">
    <property type="entry name" value="Lambda_DNA-bd_dom_sf"/>
</dbReference>
<dbReference type="Gene3D" id="1.10.260.40">
    <property type="entry name" value="lambda repressor-like DNA-binding domains"/>
    <property type="match status" value="1"/>
</dbReference>
<proteinExistence type="predicted"/>
<dbReference type="PANTHER" id="PTHR46558:SF11">
    <property type="entry name" value="HTH-TYPE TRANSCRIPTIONAL REGULATOR XRE"/>
    <property type="match status" value="1"/>
</dbReference>
<reference evidence="3 4" key="1">
    <citation type="submission" date="2021-01" db="EMBL/GenBank/DDBJ databases">
        <title>Genomic Encyclopedia of Type Strains, Phase IV (KMG-IV): sequencing the most valuable type-strain genomes for metagenomic binning, comparative biology and taxonomic classification.</title>
        <authorList>
            <person name="Goeker M."/>
        </authorList>
    </citation>
    <scope>NUCLEOTIDE SEQUENCE [LARGE SCALE GENOMIC DNA]</scope>
    <source>
        <strain evidence="3 4">DSM 24834</strain>
    </source>
</reference>
<dbReference type="Pfam" id="PF01381">
    <property type="entry name" value="HTH_3"/>
    <property type="match status" value="1"/>
</dbReference>
<feature type="domain" description="HTH cro/C1-type" evidence="2">
    <location>
        <begin position="7"/>
        <end position="61"/>
    </location>
</feature>
<name>A0ABS2ND76_9BACI</name>
<keyword evidence="4" id="KW-1185">Reference proteome</keyword>
<protein>
    <submittedName>
        <fullName evidence="3">Transcriptional regulator with XRE-family HTH domain</fullName>
    </submittedName>
</protein>
<sequence>MDIGKRIKNRRKEKNLRQEDLAKKVNVSSQVISNWERGYTEPSQSDVAKLADALDCSTDFLHGRTDDPSNSNEEKLKKLPLEEGDSIHFFDMEGLDEDDIEFIKNQIEHLRKKAKKNDTDK</sequence>
<dbReference type="CDD" id="cd00093">
    <property type="entry name" value="HTH_XRE"/>
    <property type="match status" value="1"/>
</dbReference>